<evidence type="ECO:0000313" key="1">
    <source>
        <dbReference type="EMBL" id="GAT21701.1"/>
    </source>
</evidence>
<protein>
    <submittedName>
        <fullName evidence="1">Polynucleotide kinase-3'-phosphatase</fullName>
    </submittedName>
</protein>
<dbReference type="Gene3D" id="3.40.50.300">
    <property type="entry name" value="P-loop containing nucleotide triphosphate hydrolases"/>
    <property type="match status" value="1"/>
</dbReference>
<keyword evidence="1" id="KW-0418">Kinase</keyword>
<dbReference type="AlphaFoldDB" id="A0A146F7Z0"/>
<name>A0A146F7Z0_ASPKA</name>
<keyword evidence="1" id="KW-0808">Transferase</keyword>
<comment type="caution">
    <text evidence="1">The sequence shown here is derived from an EMBL/GenBank/DDBJ whole genome shotgun (WGS) entry which is preliminary data.</text>
</comment>
<organism evidence="1 2">
    <name type="scientific">Aspergillus kawachii</name>
    <name type="common">White koji mold</name>
    <name type="synonym">Aspergillus awamori var. kawachi</name>
    <dbReference type="NCBI Taxonomy" id="1069201"/>
    <lineage>
        <taxon>Eukaryota</taxon>
        <taxon>Fungi</taxon>
        <taxon>Dikarya</taxon>
        <taxon>Ascomycota</taxon>
        <taxon>Pezizomycotina</taxon>
        <taxon>Eurotiomycetes</taxon>
        <taxon>Eurotiomycetidae</taxon>
        <taxon>Eurotiales</taxon>
        <taxon>Aspergillaceae</taxon>
        <taxon>Aspergillus</taxon>
        <taxon>Aspergillus subgen. Circumdati</taxon>
    </lineage>
</organism>
<dbReference type="Proteomes" id="UP000075230">
    <property type="component" value="Unassembled WGS sequence"/>
</dbReference>
<dbReference type="GO" id="GO:0016301">
    <property type="term" value="F:kinase activity"/>
    <property type="evidence" value="ECO:0007669"/>
    <property type="project" value="UniProtKB-KW"/>
</dbReference>
<gene>
    <name evidence="1" type="ORF">RIB2604_01005930</name>
</gene>
<sequence length="125" mass="14084">MNGAVFPQETNPPTLALTVYNVDFPGLESSQATPTLAHIAIHPPSSSVTTVLLHMHERRCILNTNSPSNTQNPESRTLLPGIAFGDFLRRFKEPSMAEGFQDIIRVEFRFRGDETAKRLWGQYWV</sequence>
<accession>A0A146F7Z0</accession>
<reference evidence="2" key="2">
    <citation type="submission" date="2016-02" db="EMBL/GenBank/DDBJ databases">
        <title>Genome sequencing of Aspergillus luchuensis NBRC 4314.</title>
        <authorList>
            <person name="Yamada O."/>
        </authorList>
    </citation>
    <scope>NUCLEOTIDE SEQUENCE [LARGE SCALE GENOMIC DNA]</scope>
    <source>
        <strain evidence="2">RIB 2604</strain>
    </source>
</reference>
<dbReference type="VEuPathDB" id="FungiDB:ASPFODRAFT_49599"/>
<reference evidence="1 2" key="1">
    <citation type="journal article" date="2016" name="DNA Res.">
        <title>Genome sequence of Aspergillus luchuensis NBRC 4314.</title>
        <authorList>
            <person name="Yamada O."/>
            <person name="Machida M."/>
            <person name="Hosoyama A."/>
            <person name="Goto M."/>
            <person name="Takahashi T."/>
            <person name="Futagami T."/>
            <person name="Yamagata Y."/>
            <person name="Takeuchi M."/>
            <person name="Kobayashi T."/>
            <person name="Koike H."/>
            <person name="Abe K."/>
            <person name="Asai K."/>
            <person name="Arita M."/>
            <person name="Fujita N."/>
            <person name="Fukuda K."/>
            <person name="Higa K."/>
            <person name="Horikawa H."/>
            <person name="Ishikawa T."/>
            <person name="Jinno K."/>
            <person name="Kato Y."/>
            <person name="Kirimura K."/>
            <person name="Mizutani O."/>
            <person name="Nakasone K."/>
            <person name="Sano M."/>
            <person name="Shiraishi Y."/>
            <person name="Tsukahara M."/>
            <person name="Gomi K."/>
        </authorList>
    </citation>
    <scope>NUCLEOTIDE SEQUENCE [LARGE SCALE GENOMIC DNA]</scope>
    <source>
        <strain evidence="1 2">RIB 2604</strain>
    </source>
</reference>
<evidence type="ECO:0000313" key="2">
    <source>
        <dbReference type="Proteomes" id="UP000075230"/>
    </source>
</evidence>
<proteinExistence type="predicted"/>
<dbReference type="EMBL" id="BCWF01000010">
    <property type="protein sequence ID" value="GAT21701.1"/>
    <property type="molecule type" value="Genomic_DNA"/>
</dbReference>
<dbReference type="InterPro" id="IPR027417">
    <property type="entry name" value="P-loop_NTPase"/>
</dbReference>